<dbReference type="InterPro" id="IPR029061">
    <property type="entry name" value="THDP-binding"/>
</dbReference>
<evidence type="ECO:0000313" key="9">
    <source>
        <dbReference type="EMBL" id="KDQ49927.1"/>
    </source>
</evidence>
<dbReference type="Gene3D" id="3.40.50.1220">
    <property type="entry name" value="TPP-binding domain"/>
    <property type="match status" value="1"/>
</dbReference>
<evidence type="ECO:0000256" key="5">
    <source>
        <dbReference type="SAM" id="MobiDB-lite"/>
    </source>
</evidence>
<evidence type="ECO:0000256" key="4">
    <source>
        <dbReference type="ARBA" id="ARBA00023128"/>
    </source>
</evidence>
<dbReference type="InterPro" id="IPR012001">
    <property type="entry name" value="Thiamin_PyroP_enz_TPP-bd_dom"/>
</dbReference>
<sequence>MTYTTASLFLTSLSRAGITHAFVNWGSDHPAFLEDLSRRRNGGDGELKIVTCPNEMVALSAAQGYAQMVGKPAAVIVHVDVGTQALAGAVHNVDRSRTPVLIFAGASPFSQNGEHKGGRNEFIMWYQDIPDQAAIVRQYMRYTGQIQSGVTAPKMLMRALQLATSEPQGPAYLWARREVMEEELDPSLDTTNLGKWPAVSKCALPPDAATQIAQALLTAQSPLLITSHLTRSSPTALTPLTHLSILLSIPIHISCPSVTCVPFSHPLLTGISYAFDKNPLILEADVILVIESEVPWIEHNLGVLGKGGMGGKQVFVIDSGDPLRDGVGYWHLDAEIVARADAELALGAILEQVRVLDRDSEEKVLGTSKIYERGKKIGEYRQSWLDTLRQAEEAPSLSPSQKITVPQLLATFRAMLSSTKLLEKTLILNEGISNYVQVWSHLQPEAPIRGPSNTRGLGMITSGASSLGWGLGAAVGVCLGNREGARGGQGQGQEYELVALVVGDGSYLFGVPASAFWMARRYQTPFLTIVLNNGGWKVRRLSRSPSPPGPHPLSSLPHPKH</sequence>
<dbReference type="SUPFAM" id="SSF52467">
    <property type="entry name" value="DHS-like NAD/FAD-binding domain"/>
    <property type="match status" value="1"/>
</dbReference>
<evidence type="ECO:0000256" key="1">
    <source>
        <dbReference type="ARBA" id="ARBA00004173"/>
    </source>
</evidence>
<feature type="compositionally biased region" description="Low complexity" evidence="5">
    <location>
        <begin position="552"/>
        <end position="561"/>
    </location>
</feature>
<comment type="similarity">
    <text evidence="2">Belongs to the TPP enzyme family.</text>
</comment>
<dbReference type="InParanoid" id="A0A067PG26"/>
<dbReference type="InterPro" id="IPR011766">
    <property type="entry name" value="TPP_enzyme_TPP-bd"/>
</dbReference>
<dbReference type="GO" id="GO:0030976">
    <property type="term" value="F:thiamine pyrophosphate binding"/>
    <property type="evidence" value="ECO:0007669"/>
    <property type="project" value="InterPro"/>
</dbReference>
<gene>
    <name evidence="9" type="ORF">JAAARDRAFT_42531</name>
</gene>
<dbReference type="Pfam" id="PF02775">
    <property type="entry name" value="TPP_enzyme_C"/>
    <property type="match status" value="1"/>
</dbReference>
<evidence type="ECO:0000259" key="8">
    <source>
        <dbReference type="Pfam" id="PF02776"/>
    </source>
</evidence>
<dbReference type="InterPro" id="IPR029035">
    <property type="entry name" value="DHS-like_NAD/FAD-binding_dom"/>
</dbReference>
<evidence type="ECO:0008006" key="11">
    <source>
        <dbReference type="Google" id="ProtNLM"/>
    </source>
</evidence>
<keyword evidence="10" id="KW-1185">Reference proteome</keyword>
<feature type="domain" description="Thiamine pyrophosphate enzyme TPP-binding" evidence="7">
    <location>
        <begin position="459"/>
        <end position="540"/>
    </location>
</feature>
<dbReference type="GO" id="GO:0009099">
    <property type="term" value="P:L-valine biosynthetic process"/>
    <property type="evidence" value="ECO:0007669"/>
    <property type="project" value="TreeGrafter"/>
</dbReference>
<dbReference type="PANTHER" id="PTHR18968:SF164">
    <property type="entry name" value="PYRUVATE DECARBOXYLASE"/>
    <property type="match status" value="1"/>
</dbReference>
<dbReference type="AlphaFoldDB" id="A0A067PG26"/>
<dbReference type="InterPro" id="IPR045229">
    <property type="entry name" value="TPP_enz"/>
</dbReference>
<keyword evidence="4" id="KW-0496">Mitochondrion</keyword>
<organism evidence="9 10">
    <name type="scientific">Jaapia argillacea MUCL 33604</name>
    <dbReference type="NCBI Taxonomy" id="933084"/>
    <lineage>
        <taxon>Eukaryota</taxon>
        <taxon>Fungi</taxon>
        <taxon>Dikarya</taxon>
        <taxon>Basidiomycota</taxon>
        <taxon>Agaricomycotina</taxon>
        <taxon>Agaricomycetes</taxon>
        <taxon>Agaricomycetidae</taxon>
        <taxon>Jaapiales</taxon>
        <taxon>Jaapiaceae</taxon>
        <taxon>Jaapia</taxon>
    </lineage>
</organism>
<proteinExistence type="inferred from homology"/>
<comment type="subcellular location">
    <subcellularLocation>
        <location evidence="1">Mitochondrion</location>
    </subcellularLocation>
</comment>
<feature type="region of interest" description="Disordered" evidence="5">
    <location>
        <begin position="541"/>
        <end position="561"/>
    </location>
</feature>
<evidence type="ECO:0000256" key="3">
    <source>
        <dbReference type="ARBA" id="ARBA00023052"/>
    </source>
</evidence>
<reference evidence="10" key="1">
    <citation type="journal article" date="2014" name="Proc. Natl. Acad. Sci. U.S.A.">
        <title>Extensive sampling of basidiomycete genomes demonstrates inadequacy of the white-rot/brown-rot paradigm for wood decay fungi.</title>
        <authorList>
            <person name="Riley R."/>
            <person name="Salamov A.A."/>
            <person name="Brown D.W."/>
            <person name="Nagy L.G."/>
            <person name="Floudas D."/>
            <person name="Held B.W."/>
            <person name="Levasseur A."/>
            <person name="Lombard V."/>
            <person name="Morin E."/>
            <person name="Otillar R."/>
            <person name="Lindquist E.A."/>
            <person name="Sun H."/>
            <person name="LaButti K.M."/>
            <person name="Schmutz J."/>
            <person name="Jabbour D."/>
            <person name="Luo H."/>
            <person name="Baker S.E."/>
            <person name="Pisabarro A.G."/>
            <person name="Walton J.D."/>
            <person name="Blanchette R.A."/>
            <person name="Henrissat B."/>
            <person name="Martin F."/>
            <person name="Cullen D."/>
            <person name="Hibbett D.S."/>
            <person name="Grigoriev I.V."/>
        </authorList>
    </citation>
    <scope>NUCLEOTIDE SEQUENCE [LARGE SCALE GENOMIC DNA]</scope>
    <source>
        <strain evidence="10">MUCL 33604</strain>
    </source>
</reference>
<dbReference type="STRING" id="933084.A0A067PG26"/>
<protein>
    <recommendedName>
        <fullName evidence="11">Pyruvate decarboxylase</fullName>
    </recommendedName>
</protein>
<dbReference type="Gene3D" id="3.40.50.970">
    <property type="match status" value="2"/>
</dbReference>
<feature type="signal peptide" evidence="6">
    <location>
        <begin position="1"/>
        <end position="21"/>
    </location>
</feature>
<evidence type="ECO:0000313" key="10">
    <source>
        <dbReference type="Proteomes" id="UP000027265"/>
    </source>
</evidence>
<dbReference type="GO" id="GO:0009097">
    <property type="term" value="P:isoleucine biosynthetic process"/>
    <property type="evidence" value="ECO:0007669"/>
    <property type="project" value="TreeGrafter"/>
</dbReference>
<accession>A0A067PG26</accession>
<dbReference type="EMBL" id="KL197770">
    <property type="protein sequence ID" value="KDQ49927.1"/>
    <property type="molecule type" value="Genomic_DNA"/>
</dbReference>
<dbReference type="GO" id="GO:0005948">
    <property type="term" value="C:acetolactate synthase complex"/>
    <property type="evidence" value="ECO:0007669"/>
    <property type="project" value="TreeGrafter"/>
</dbReference>
<dbReference type="SUPFAM" id="SSF52518">
    <property type="entry name" value="Thiamin diphosphate-binding fold (THDP-binding)"/>
    <property type="match status" value="2"/>
</dbReference>
<evidence type="ECO:0000256" key="2">
    <source>
        <dbReference type="ARBA" id="ARBA00007812"/>
    </source>
</evidence>
<dbReference type="GO" id="GO:0005739">
    <property type="term" value="C:mitochondrion"/>
    <property type="evidence" value="ECO:0007669"/>
    <property type="project" value="UniProtKB-SubCell"/>
</dbReference>
<dbReference type="Pfam" id="PF02776">
    <property type="entry name" value="TPP_enzyme_N"/>
    <property type="match status" value="1"/>
</dbReference>
<feature type="chain" id="PRO_5001646676" description="Pyruvate decarboxylase" evidence="6">
    <location>
        <begin position="22"/>
        <end position="561"/>
    </location>
</feature>
<evidence type="ECO:0000259" key="7">
    <source>
        <dbReference type="Pfam" id="PF02775"/>
    </source>
</evidence>
<name>A0A067PG26_9AGAM</name>
<evidence type="ECO:0000256" key="6">
    <source>
        <dbReference type="SAM" id="SignalP"/>
    </source>
</evidence>
<feature type="domain" description="Thiamine pyrophosphate enzyme N-terminal TPP-binding" evidence="8">
    <location>
        <begin position="4"/>
        <end position="116"/>
    </location>
</feature>
<dbReference type="Proteomes" id="UP000027265">
    <property type="component" value="Unassembled WGS sequence"/>
</dbReference>
<dbReference type="GO" id="GO:0003984">
    <property type="term" value="F:acetolactate synthase activity"/>
    <property type="evidence" value="ECO:0007669"/>
    <property type="project" value="TreeGrafter"/>
</dbReference>
<dbReference type="CDD" id="cd07035">
    <property type="entry name" value="TPP_PYR_POX_like"/>
    <property type="match status" value="1"/>
</dbReference>
<dbReference type="HOGENOM" id="CLU_013748_4_0_1"/>
<dbReference type="OrthoDB" id="2867507at2759"/>
<dbReference type="PANTHER" id="PTHR18968">
    <property type="entry name" value="THIAMINE PYROPHOSPHATE ENZYMES"/>
    <property type="match status" value="1"/>
</dbReference>
<keyword evidence="3" id="KW-0786">Thiamine pyrophosphate</keyword>
<dbReference type="GO" id="GO:0050660">
    <property type="term" value="F:flavin adenine dinucleotide binding"/>
    <property type="evidence" value="ECO:0007669"/>
    <property type="project" value="TreeGrafter"/>
</dbReference>
<keyword evidence="6" id="KW-0732">Signal</keyword>